<reference evidence="1 2" key="1">
    <citation type="submission" date="2019-12" db="EMBL/GenBank/DDBJ databases">
        <title>Rhizobium genotypes associated with high levels of biological nitrogen fixation by grain legumes in a temperate-maritime cropping system.</title>
        <authorList>
            <person name="Maluk M."/>
            <person name="Francesc Ferrando Molina F."/>
            <person name="Lopez Del Egido L."/>
            <person name="Lafos M."/>
            <person name="Langarica-Fuentes A."/>
            <person name="Gebre Yohannes G."/>
            <person name="Young M.W."/>
            <person name="Martin P."/>
            <person name="Gantlett R."/>
            <person name="Kenicer G."/>
            <person name="Hawes C."/>
            <person name="Begg G.S."/>
            <person name="Quilliam R.S."/>
            <person name="Squire G.R."/>
            <person name="Poole P.S."/>
            <person name="Young P.W."/>
            <person name="Iannetta P.M."/>
            <person name="James E.K."/>
        </authorList>
    </citation>
    <scope>NUCLEOTIDE SEQUENCE [LARGE SCALE GENOMIC DNA]</scope>
    <source>
        <strain evidence="1 2">JHI54</strain>
    </source>
</reference>
<dbReference type="EMBL" id="WUFV01000011">
    <property type="protein sequence ID" value="NEK17035.1"/>
    <property type="molecule type" value="Genomic_DNA"/>
</dbReference>
<dbReference type="Proteomes" id="UP000471705">
    <property type="component" value="Unassembled WGS sequence"/>
</dbReference>
<gene>
    <name evidence="1" type="ORF">GR257_19515</name>
</gene>
<dbReference type="RefSeq" id="WP_012757816.1">
    <property type="nucleotide sequence ID" value="NZ_JAAXBL010000002.1"/>
</dbReference>
<accession>A0A3S4ZKV3</accession>
<dbReference type="GO" id="GO:0016747">
    <property type="term" value="F:acyltransferase activity, transferring groups other than amino-acyl groups"/>
    <property type="evidence" value="ECO:0007669"/>
    <property type="project" value="InterPro"/>
</dbReference>
<dbReference type="InterPro" id="IPR016181">
    <property type="entry name" value="Acyl_CoA_acyltransferase"/>
</dbReference>
<dbReference type="PANTHER" id="PTHR43617:SF2">
    <property type="entry name" value="UPF0039 PROTEIN SLL0451"/>
    <property type="match status" value="1"/>
</dbReference>
<name>A0A3S4ZKV3_RHILE</name>
<dbReference type="Pfam" id="PF13527">
    <property type="entry name" value="Acetyltransf_9"/>
    <property type="match status" value="1"/>
</dbReference>
<evidence type="ECO:0000313" key="2">
    <source>
        <dbReference type="Proteomes" id="UP000471705"/>
    </source>
</evidence>
<comment type="caution">
    <text evidence="1">The sequence shown here is derived from an EMBL/GenBank/DDBJ whole genome shotgun (WGS) entry which is preliminary data.</text>
</comment>
<dbReference type="PANTHER" id="PTHR43617">
    <property type="entry name" value="L-AMINO ACID N-ACETYLTRANSFERASE"/>
    <property type="match status" value="1"/>
</dbReference>
<proteinExistence type="predicted"/>
<sequence>MLIRDETPDDIDAIHDLTSTAFKPMPYSDGTEAEIVRRLRAAGDLKISLVAEQGGEILGHVAFSPVTINGAHDGWFGLGPISVKPERQRQGIGKAMIARGLELLNEMGASGCALIGNPEIYSRVGFSSDGQLEYLDLDTRLVQRIVFRGSPPSGTLQFASAFES</sequence>
<evidence type="ECO:0000313" key="1">
    <source>
        <dbReference type="EMBL" id="NEK17035.1"/>
    </source>
</evidence>
<keyword evidence="1" id="KW-0808">Transferase</keyword>
<protein>
    <submittedName>
        <fullName evidence="1">GNAT family N-acetyltransferase</fullName>
    </submittedName>
</protein>
<organism evidence="1 2">
    <name type="scientific">Rhizobium leguminosarum</name>
    <dbReference type="NCBI Taxonomy" id="384"/>
    <lineage>
        <taxon>Bacteria</taxon>
        <taxon>Pseudomonadati</taxon>
        <taxon>Pseudomonadota</taxon>
        <taxon>Alphaproteobacteria</taxon>
        <taxon>Hyphomicrobiales</taxon>
        <taxon>Rhizobiaceae</taxon>
        <taxon>Rhizobium/Agrobacterium group</taxon>
        <taxon>Rhizobium</taxon>
    </lineage>
</organism>
<dbReference type="InterPro" id="IPR050276">
    <property type="entry name" value="MshD_Acetyltransferase"/>
</dbReference>
<dbReference type="Gene3D" id="3.40.630.30">
    <property type="match status" value="1"/>
</dbReference>
<dbReference type="CDD" id="cd04301">
    <property type="entry name" value="NAT_SF"/>
    <property type="match status" value="1"/>
</dbReference>
<dbReference type="PROSITE" id="PS51186">
    <property type="entry name" value="GNAT"/>
    <property type="match status" value="1"/>
</dbReference>
<dbReference type="AlphaFoldDB" id="A0A3S4ZKV3"/>
<dbReference type="InterPro" id="IPR000182">
    <property type="entry name" value="GNAT_dom"/>
</dbReference>
<dbReference type="SUPFAM" id="SSF55729">
    <property type="entry name" value="Acyl-CoA N-acyltransferases (Nat)"/>
    <property type="match status" value="1"/>
</dbReference>